<evidence type="ECO:0000313" key="2">
    <source>
        <dbReference type="EMBL" id="GER53785.1"/>
    </source>
</evidence>
<keyword evidence="3" id="KW-1185">Reference proteome</keyword>
<name>A0A5A7R7U4_STRAF</name>
<proteinExistence type="predicted"/>
<dbReference type="AlphaFoldDB" id="A0A5A7R7U4"/>
<organism evidence="2 3">
    <name type="scientific">Striga asiatica</name>
    <name type="common">Asiatic witchweed</name>
    <name type="synonym">Buchnera asiatica</name>
    <dbReference type="NCBI Taxonomy" id="4170"/>
    <lineage>
        <taxon>Eukaryota</taxon>
        <taxon>Viridiplantae</taxon>
        <taxon>Streptophyta</taxon>
        <taxon>Embryophyta</taxon>
        <taxon>Tracheophyta</taxon>
        <taxon>Spermatophyta</taxon>
        <taxon>Magnoliopsida</taxon>
        <taxon>eudicotyledons</taxon>
        <taxon>Gunneridae</taxon>
        <taxon>Pentapetalae</taxon>
        <taxon>asterids</taxon>
        <taxon>lamiids</taxon>
        <taxon>Lamiales</taxon>
        <taxon>Orobanchaceae</taxon>
        <taxon>Buchnereae</taxon>
        <taxon>Striga</taxon>
    </lineage>
</organism>
<evidence type="ECO:0000256" key="1">
    <source>
        <dbReference type="SAM" id="MobiDB-lite"/>
    </source>
</evidence>
<comment type="caution">
    <text evidence="2">The sequence shown here is derived from an EMBL/GenBank/DDBJ whole genome shotgun (WGS) entry which is preliminary data.</text>
</comment>
<dbReference type="Proteomes" id="UP000325081">
    <property type="component" value="Unassembled WGS sequence"/>
</dbReference>
<accession>A0A5A7R7U4</accession>
<protein>
    <submittedName>
        <fullName evidence="2">Cytochrome P450</fullName>
    </submittedName>
</protein>
<evidence type="ECO:0000313" key="3">
    <source>
        <dbReference type="Proteomes" id="UP000325081"/>
    </source>
</evidence>
<feature type="region of interest" description="Disordered" evidence="1">
    <location>
        <begin position="39"/>
        <end position="74"/>
    </location>
</feature>
<reference evidence="3" key="1">
    <citation type="journal article" date="2019" name="Curr. Biol.">
        <title>Genome Sequence of Striga asiatica Provides Insight into the Evolution of Plant Parasitism.</title>
        <authorList>
            <person name="Yoshida S."/>
            <person name="Kim S."/>
            <person name="Wafula E.K."/>
            <person name="Tanskanen J."/>
            <person name="Kim Y.M."/>
            <person name="Honaas L."/>
            <person name="Yang Z."/>
            <person name="Spallek T."/>
            <person name="Conn C.E."/>
            <person name="Ichihashi Y."/>
            <person name="Cheong K."/>
            <person name="Cui S."/>
            <person name="Der J.P."/>
            <person name="Gundlach H."/>
            <person name="Jiao Y."/>
            <person name="Hori C."/>
            <person name="Ishida J.K."/>
            <person name="Kasahara H."/>
            <person name="Kiba T."/>
            <person name="Kim M.S."/>
            <person name="Koo N."/>
            <person name="Laohavisit A."/>
            <person name="Lee Y.H."/>
            <person name="Lumba S."/>
            <person name="McCourt P."/>
            <person name="Mortimer J.C."/>
            <person name="Mutuku J.M."/>
            <person name="Nomura T."/>
            <person name="Sasaki-Sekimoto Y."/>
            <person name="Seto Y."/>
            <person name="Wang Y."/>
            <person name="Wakatake T."/>
            <person name="Sakakibara H."/>
            <person name="Demura T."/>
            <person name="Yamaguchi S."/>
            <person name="Yoneyama K."/>
            <person name="Manabe R.I."/>
            <person name="Nelson D.C."/>
            <person name="Schulman A.H."/>
            <person name="Timko M.P."/>
            <person name="dePamphilis C.W."/>
            <person name="Choi D."/>
            <person name="Shirasu K."/>
        </authorList>
    </citation>
    <scope>NUCLEOTIDE SEQUENCE [LARGE SCALE GENOMIC DNA]</scope>
    <source>
        <strain evidence="3">cv. UVA1</strain>
    </source>
</reference>
<gene>
    <name evidence="2" type="ORF">STAS_31330</name>
</gene>
<dbReference type="EMBL" id="BKCP01010737">
    <property type="protein sequence ID" value="GER53785.1"/>
    <property type="molecule type" value="Genomic_DNA"/>
</dbReference>
<feature type="compositionally biased region" description="Basic residues" evidence="1">
    <location>
        <begin position="45"/>
        <end position="55"/>
    </location>
</feature>
<sequence length="127" mass="13829">MRYRQNRVTSIVCSGARGAIDEGGLGKDLGQKPIALKPSVAPSASHRHRPPHLHSRLLTASPAQPLLSSPDHPQFVDRERDATTFDDSSWSTAARCPSTTACHFLGFVMIVVSAGKRKSIWKANQNN</sequence>